<dbReference type="AlphaFoldDB" id="A0A1Y2GYN6"/>
<dbReference type="SUPFAM" id="SSF54897">
    <property type="entry name" value="Protease propeptides/inhibitors"/>
    <property type="match status" value="1"/>
</dbReference>
<dbReference type="Gene3D" id="3.40.50.200">
    <property type="entry name" value="Peptidase S8/S53 domain"/>
    <property type="match status" value="1"/>
</dbReference>
<comment type="caution">
    <text evidence="9">The sequence shown here is derived from an EMBL/GenBank/DDBJ whole genome shotgun (WGS) entry which is preliminary data.</text>
</comment>
<name>A0A1Y2GYN6_9FUNG</name>
<dbReference type="InParanoid" id="A0A1Y2GYN6"/>
<evidence type="ECO:0000313" key="10">
    <source>
        <dbReference type="Proteomes" id="UP000193648"/>
    </source>
</evidence>
<dbReference type="InterPro" id="IPR023827">
    <property type="entry name" value="Peptidase_S8_Asp-AS"/>
</dbReference>
<evidence type="ECO:0000256" key="1">
    <source>
        <dbReference type="ARBA" id="ARBA00011073"/>
    </source>
</evidence>
<dbReference type="InterPro" id="IPR022398">
    <property type="entry name" value="Peptidase_S8_His-AS"/>
</dbReference>
<evidence type="ECO:0000259" key="7">
    <source>
        <dbReference type="Pfam" id="PF00082"/>
    </source>
</evidence>
<dbReference type="RefSeq" id="XP_021883697.1">
    <property type="nucleotide sequence ID" value="XM_022029530.1"/>
</dbReference>
<dbReference type="InterPro" id="IPR036852">
    <property type="entry name" value="Peptidase_S8/S53_dom_sf"/>
</dbReference>
<evidence type="ECO:0000256" key="3">
    <source>
        <dbReference type="ARBA" id="ARBA00022801"/>
    </source>
</evidence>
<keyword evidence="10" id="KW-1185">Reference proteome</keyword>
<dbReference type="EMBL" id="MCFF01000009">
    <property type="protein sequence ID" value="ORZ23883.1"/>
    <property type="molecule type" value="Genomic_DNA"/>
</dbReference>
<sequence length="355" mass="38164">MIPNQVDHEYDFGSWKGYAGQFSLDLLKELESHNDVEYIEEDTMVWAWGMESESAPSWGLTRISQRILDLKKDYSYASTAGAGVDVYVIDSGVYKDHSDFESRATSLANFVAGEEETDTCGHGTHVAGIIAGRQFGVAKAANIYAIKVLNSSGQGSTSQVLAGINHMVRHASKDPSRKKVVNMSLGGTYSKTLNEAVSAAVLEHNLPFFVAAGNTGDDACRYSPAAAPEAFPVGGSDNTDQIGWYSCVGPCVKIFAPGSGIVSDWNRPGSAKIMDGTSMAAPHVAGVAALFLSSGNKYTKAKDLYADILRYATPKIIRGPFGADDRTTQSLLYNKMEDVVKGARKGARKGRKNKH</sequence>
<keyword evidence="3 5" id="KW-0378">Hydrolase</keyword>
<dbReference type="Pfam" id="PF05922">
    <property type="entry name" value="Inhibitor_I9"/>
    <property type="match status" value="1"/>
</dbReference>
<dbReference type="Pfam" id="PF00082">
    <property type="entry name" value="Peptidase_S8"/>
    <property type="match status" value="1"/>
</dbReference>
<evidence type="ECO:0000256" key="4">
    <source>
        <dbReference type="ARBA" id="ARBA00022825"/>
    </source>
</evidence>
<feature type="domain" description="Peptidase S8/S53" evidence="7">
    <location>
        <begin position="81"/>
        <end position="311"/>
    </location>
</feature>
<dbReference type="Gene3D" id="3.30.70.80">
    <property type="entry name" value="Peptidase S8 propeptide/proteinase inhibitor I9"/>
    <property type="match status" value="1"/>
</dbReference>
<dbReference type="InterPro" id="IPR023828">
    <property type="entry name" value="Peptidase_S8_Ser-AS"/>
</dbReference>
<protein>
    <submittedName>
        <fullName evidence="9">Peptidase S8/S53 domain-containing protein</fullName>
    </submittedName>
</protein>
<reference evidence="9 10" key="1">
    <citation type="submission" date="2016-07" db="EMBL/GenBank/DDBJ databases">
        <title>Pervasive Adenine N6-methylation of Active Genes in Fungi.</title>
        <authorList>
            <consortium name="DOE Joint Genome Institute"/>
            <person name="Mondo S.J."/>
            <person name="Dannebaum R.O."/>
            <person name="Kuo R.C."/>
            <person name="Labutti K."/>
            <person name="Haridas S."/>
            <person name="Kuo A."/>
            <person name="Salamov A."/>
            <person name="Ahrendt S.R."/>
            <person name="Lipzen A."/>
            <person name="Sullivan W."/>
            <person name="Andreopoulos W.B."/>
            <person name="Clum A."/>
            <person name="Lindquist E."/>
            <person name="Daum C."/>
            <person name="Ramamoorthy G.K."/>
            <person name="Gryganskyi A."/>
            <person name="Culley D."/>
            <person name="Magnuson J.K."/>
            <person name="James T.Y."/>
            <person name="O'Malley M.A."/>
            <person name="Stajich J.E."/>
            <person name="Spatafora J.W."/>
            <person name="Visel A."/>
            <person name="Grigoriev I.V."/>
        </authorList>
    </citation>
    <scope>NUCLEOTIDE SEQUENCE [LARGE SCALE GENOMIC DNA]</scope>
    <source>
        <strain evidence="9 10">NRRL 3116</strain>
    </source>
</reference>
<dbReference type="PROSITE" id="PS51892">
    <property type="entry name" value="SUBTILASE"/>
    <property type="match status" value="1"/>
</dbReference>
<dbReference type="CDD" id="cd04077">
    <property type="entry name" value="Peptidases_S8_PCSK9_ProteinaseK_like"/>
    <property type="match status" value="1"/>
</dbReference>
<dbReference type="FunFam" id="3.40.50.200:FF:000007">
    <property type="entry name" value="Subtilisin-like serine protease"/>
    <property type="match status" value="1"/>
</dbReference>
<feature type="active site" description="Charge relay system" evidence="5">
    <location>
        <position position="122"/>
    </location>
</feature>
<dbReference type="PROSITE" id="PS00136">
    <property type="entry name" value="SUBTILASE_ASP"/>
    <property type="match status" value="1"/>
</dbReference>
<dbReference type="InterPro" id="IPR034193">
    <property type="entry name" value="PCSK9_ProteinaseK-like"/>
</dbReference>
<keyword evidence="4 5" id="KW-0720">Serine protease</keyword>
<dbReference type="PANTHER" id="PTHR43806:SF11">
    <property type="entry name" value="CEREVISIN-RELATED"/>
    <property type="match status" value="1"/>
</dbReference>
<dbReference type="InterPro" id="IPR000209">
    <property type="entry name" value="Peptidase_S8/S53_dom"/>
</dbReference>
<dbReference type="PROSITE" id="PS00138">
    <property type="entry name" value="SUBTILASE_SER"/>
    <property type="match status" value="1"/>
</dbReference>
<comment type="similarity">
    <text evidence="1 5 6">Belongs to the peptidase S8 family.</text>
</comment>
<dbReference type="InterPro" id="IPR015500">
    <property type="entry name" value="Peptidase_S8_subtilisin-rel"/>
</dbReference>
<feature type="active site" description="Charge relay system" evidence="5">
    <location>
        <position position="90"/>
    </location>
</feature>
<dbReference type="GeneID" id="33571373"/>
<keyword evidence="2 5" id="KW-0645">Protease</keyword>
<dbReference type="Proteomes" id="UP000193648">
    <property type="component" value="Unassembled WGS sequence"/>
</dbReference>
<dbReference type="SUPFAM" id="SSF52743">
    <property type="entry name" value="Subtilisin-like"/>
    <property type="match status" value="1"/>
</dbReference>
<evidence type="ECO:0000256" key="5">
    <source>
        <dbReference type="PROSITE-ProRule" id="PRU01240"/>
    </source>
</evidence>
<organism evidence="9 10">
    <name type="scientific">Lobosporangium transversale</name>
    <dbReference type="NCBI Taxonomy" id="64571"/>
    <lineage>
        <taxon>Eukaryota</taxon>
        <taxon>Fungi</taxon>
        <taxon>Fungi incertae sedis</taxon>
        <taxon>Mucoromycota</taxon>
        <taxon>Mortierellomycotina</taxon>
        <taxon>Mortierellomycetes</taxon>
        <taxon>Mortierellales</taxon>
        <taxon>Mortierellaceae</taxon>
        <taxon>Lobosporangium</taxon>
    </lineage>
</organism>
<dbReference type="OrthoDB" id="206201at2759"/>
<dbReference type="PANTHER" id="PTHR43806">
    <property type="entry name" value="PEPTIDASE S8"/>
    <property type="match status" value="1"/>
</dbReference>
<evidence type="ECO:0000259" key="8">
    <source>
        <dbReference type="Pfam" id="PF05922"/>
    </source>
</evidence>
<dbReference type="PROSITE" id="PS00137">
    <property type="entry name" value="SUBTILASE_HIS"/>
    <property type="match status" value="1"/>
</dbReference>
<dbReference type="PRINTS" id="PR00723">
    <property type="entry name" value="SUBTILISIN"/>
</dbReference>
<accession>A0A1Y2GYN6</accession>
<evidence type="ECO:0000256" key="2">
    <source>
        <dbReference type="ARBA" id="ARBA00022670"/>
    </source>
</evidence>
<dbReference type="GO" id="GO:0005615">
    <property type="term" value="C:extracellular space"/>
    <property type="evidence" value="ECO:0007669"/>
    <property type="project" value="TreeGrafter"/>
</dbReference>
<dbReference type="InterPro" id="IPR037045">
    <property type="entry name" value="S8pro/Inhibitor_I9_sf"/>
</dbReference>
<feature type="active site" description="Charge relay system" evidence="5">
    <location>
        <position position="278"/>
    </location>
</feature>
<dbReference type="STRING" id="64571.A0A1Y2GYN6"/>
<gene>
    <name evidence="9" type="ORF">BCR41DRAFT_416925</name>
</gene>
<dbReference type="InterPro" id="IPR010259">
    <property type="entry name" value="S8pro/Inhibitor_I9"/>
</dbReference>
<dbReference type="InterPro" id="IPR050131">
    <property type="entry name" value="Peptidase_S8_subtilisin-like"/>
</dbReference>
<dbReference type="GO" id="GO:0004252">
    <property type="term" value="F:serine-type endopeptidase activity"/>
    <property type="evidence" value="ECO:0007669"/>
    <property type="project" value="UniProtKB-UniRule"/>
</dbReference>
<evidence type="ECO:0000256" key="6">
    <source>
        <dbReference type="RuleBase" id="RU003355"/>
    </source>
</evidence>
<evidence type="ECO:0000313" key="9">
    <source>
        <dbReference type="EMBL" id="ORZ23883.1"/>
    </source>
</evidence>
<feature type="domain" description="Inhibitor I9" evidence="8">
    <location>
        <begin position="4"/>
        <end position="45"/>
    </location>
</feature>
<dbReference type="GO" id="GO:0006508">
    <property type="term" value="P:proteolysis"/>
    <property type="evidence" value="ECO:0007669"/>
    <property type="project" value="UniProtKB-KW"/>
</dbReference>
<proteinExistence type="inferred from homology"/>